<sequence length="290" mass="28073">MISCVLQYGSQKGIFAKRYVSIVKKWGWRLSKQHCLSSTVRATTSKMLRFVAIACLVLYVAADSDYSTYGGSDYYPKGVYKYGLGGGIGGGIGGISVGNGIGGGVSGISVGSGLGGISFGTGLGGGIFGGLNSGLLGIGGGSAASSAAAAGGAAAAAAAAAAGRNAAAAAAAAAGRNAAAAAAAAAGQNAAAAAAAASSSSFGPWIYNSFPYTSQYSYFPSVFPSYYPSVSYGFPSYYYGSYQPFGFGGSAAASAAAAAGLSAASARASAGSFGGLLTGGYGSSYPKKVY</sequence>
<keyword evidence="2" id="KW-1185">Reference proteome</keyword>
<dbReference type="AlphaFoldDB" id="A0A8W8HN14"/>
<evidence type="ECO:0000313" key="1">
    <source>
        <dbReference type="EnsemblMetazoa" id="G10258.1:cds"/>
    </source>
</evidence>
<proteinExistence type="predicted"/>
<accession>A0A8W8HN14</accession>
<dbReference type="Proteomes" id="UP000005408">
    <property type="component" value="Unassembled WGS sequence"/>
</dbReference>
<reference evidence="1" key="1">
    <citation type="submission" date="2022-08" db="UniProtKB">
        <authorList>
            <consortium name="EnsemblMetazoa"/>
        </authorList>
    </citation>
    <scope>IDENTIFICATION</scope>
    <source>
        <strain evidence="1">05x7-T-G4-1.051#20</strain>
    </source>
</reference>
<name>A0A8W8HN14_MAGGI</name>
<dbReference type="EnsemblMetazoa" id="G10258.1">
    <property type="protein sequence ID" value="G10258.1:cds"/>
    <property type="gene ID" value="G10258"/>
</dbReference>
<organism evidence="1 2">
    <name type="scientific">Magallana gigas</name>
    <name type="common">Pacific oyster</name>
    <name type="synonym">Crassostrea gigas</name>
    <dbReference type="NCBI Taxonomy" id="29159"/>
    <lineage>
        <taxon>Eukaryota</taxon>
        <taxon>Metazoa</taxon>
        <taxon>Spiralia</taxon>
        <taxon>Lophotrochozoa</taxon>
        <taxon>Mollusca</taxon>
        <taxon>Bivalvia</taxon>
        <taxon>Autobranchia</taxon>
        <taxon>Pteriomorphia</taxon>
        <taxon>Ostreida</taxon>
        <taxon>Ostreoidea</taxon>
        <taxon>Ostreidae</taxon>
        <taxon>Magallana</taxon>
    </lineage>
</organism>
<protein>
    <submittedName>
        <fullName evidence="1">Uncharacterized protein</fullName>
    </submittedName>
</protein>
<evidence type="ECO:0000313" key="2">
    <source>
        <dbReference type="Proteomes" id="UP000005408"/>
    </source>
</evidence>